<evidence type="ECO:0000313" key="9">
    <source>
        <dbReference type="Proteomes" id="UP001642540"/>
    </source>
</evidence>
<reference evidence="8 9" key="1">
    <citation type="submission" date="2024-08" db="EMBL/GenBank/DDBJ databases">
        <authorList>
            <person name="Cucini C."/>
            <person name="Frati F."/>
        </authorList>
    </citation>
    <scope>NUCLEOTIDE SEQUENCE [LARGE SCALE GENOMIC DNA]</scope>
</reference>
<comment type="caution">
    <text evidence="8">The sequence shown here is derived from an EMBL/GenBank/DDBJ whole genome shotgun (WGS) entry which is preliminary data.</text>
</comment>
<evidence type="ECO:0000256" key="5">
    <source>
        <dbReference type="ARBA" id="ARBA00023136"/>
    </source>
</evidence>
<evidence type="ECO:0000256" key="3">
    <source>
        <dbReference type="ARBA" id="ARBA00022692"/>
    </source>
</evidence>
<dbReference type="Proteomes" id="UP001642540">
    <property type="component" value="Unassembled WGS sequence"/>
</dbReference>
<sequence length="616" mass="67115">MDLSCGRINFNSVELEGSNRNQHGENVPNTSPVEANNNKSDLSDGGDLLYGLQDVPPWYITICLAIQHNLEMITSAVAVPFLLTPALCMENDDPDKANIISTLIFVSGIITVMQSTIGTTLPIVQGSSISYLLPSLAIMSLPKWKCPNLDGMSPAEKTEEWQVRMREIQGAILFASMFEILIALTGCIGYLTKFITPITIAPAIMLIGLSLFNNVMVECSKNYYAAGSMVLLLIIFSQHLRNIEIPIPWSRRSINSNRNPKAFPIFQVFPILLALIVVWCVCAILTFLEYLPVGDAARVDVKSRIIEEAPWFRIPYPFQWGLPTVSIGAVVGVLCGVLTSTVESMGDYCCCASVIREPVPPEHAMNRGIFIEGLGCVLSAIFGTGNASTSYSSNIGTLAVTKVGSRRVIQVAGVIMICLGLVGKAGSIFVSLPDPILGGMFLFLFPLVMAVGLATLKDVNLESSRNIFIVSFSIFLGLAVSQWIHAHPELINTGTPELDSLLQILLSTGMFVAGFTGFILDNTISGTDEERGLCGRQAAEAASKICRDTSYDLPFGMSIVKRFNIFKWFPLSPTYEHHPITLLQFWKSANARVSLPIQNNSTNNGILQSFHSTSAL</sequence>
<feature type="compositionally biased region" description="Polar residues" evidence="6">
    <location>
        <begin position="27"/>
        <end position="38"/>
    </location>
</feature>
<comment type="similarity">
    <text evidence="2">Belongs to the nucleobase:cation symporter-2 (NCS2) (TC 2.A.40) family.</text>
</comment>
<dbReference type="NCBIfam" id="NF037981">
    <property type="entry name" value="NCS2_1"/>
    <property type="match status" value="1"/>
</dbReference>
<feature type="transmembrane region" description="Helical" evidence="7">
    <location>
        <begin position="408"/>
        <end position="430"/>
    </location>
</feature>
<evidence type="ECO:0000256" key="2">
    <source>
        <dbReference type="ARBA" id="ARBA00008821"/>
    </source>
</evidence>
<evidence type="ECO:0000256" key="7">
    <source>
        <dbReference type="SAM" id="Phobius"/>
    </source>
</evidence>
<dbReference type="EMBL" id="CAXLJM020000004">
    <property type="protein sequence ID" value="CAL8069624.1"/>
    <property type="molecule type" value="Genomic_DNA"/>
</dbReference>
<feature type="transmembrane region" description="Helical" evidence="7">
    <location>
        <begin position="171"/>
        <end position="191"/>
    </location>
</feature>
<dbReference type="PANTHER" id="PTHR11119">
    <property type="entry name" value="XANTHINE-URACIL / VITAMIN C PERMEASE FAMILY MEMBER"/>
    <property type="match status" value="1"/>
</dbReference>
<protein>
    <recommendedName>
        <fullName evidence="10">Solute carrier family 23 member 2</fullName>
    </recommendedName>
</protein>
<feature type="transmembrane region" description="Helical" evidence="7">
    <location>
        <begin position="262"/>
        <end position="288"/>
    </location>
</feature>
<feature type="transmembrane region" description="Helical" evidence="7">
    <location>
        <begin position="320"/>
        <end position="338"/>
    </location>
</feature>
<organism evidence="8 9">
    <name type="scientific">Orchesella dallaii</name>
    <dbReference type="NCBI Taxonomy" id="48710"/>
    <lineage>
        <taxon>Eukaryota</taxon>
        <taxon>Metazoa</taxon>
        <taxon>Ecdysozoa</taxon>
        <taxon>Arthropoda</taxon>
        <taxon>Hexapoda</taxon>
        <taxon>Collembola</taxon>
        <taxon>Entomobryomorpha</taxon>
        <taxon>Entomobryoidea</taxon>
        <taxon>Orchesellidae</taxon>
        <taxon>Orchesellinae</taxon>
        <taxon>Orchesella</taxon>
    </lineage>
</organism>
<evidence type="ECO:0000256" key="6">
    <source>
        <dbReference type="SAM" id="MobiDB-lite"/>
    </source>
</evidence>
<feature type="region of interest" description="Disordered" evidence="6">
    <location>
        <begin position="17"/>
        <end position="38"/>
    </location>
</feature>
<gene>
    <name evidence="8" type="ORF">ODALV1_LOCUS862</name>
</gene>
<comment type="subcellular location">
    <subcellularLocation>
        <location evidence="1">Membrane</location>
        <topology evidence="1">Multi-pass membrane protein</topology>
    </subcellularLocation>
</comment>
<feature type="transmembrane region" description="Helical" evidence="7">
    <location>
        <begin position="467"/>
        <end position="486"/>
    </location>
</feature>
<dbReference type="Pfam" id="PF00860">
    <property type="entry name" value="Xan_ur_permease"/>
    <property type="match status" value="1"/>
</dbReference>
<name>A0ABP1PKJ0_9HEXA</name>
<proteinExistence type="inferred from homology"/>
<dbReference type="InterPro" id="IPR006043">
    <property type="entry name" value="NCS2"/>
</dbReference>
<evidence type="ECO:0000256" key="1">
    <source>
        <dbReference type="ARBA" id="ARBA00004141"/>
    </source>
</evidence>
<keyword evidence="9" id="KW-1185">Reference proteome</keyword>
<evidence type="ECO:0008006" key="10">
    <source>
        <dbReference type="Google" id="ProtNLM"/>
    </source>
</evidence>
<feature type="transmembrane region" description="Helical" evidence="7">
    <location>
        <begin position="198"/>
        <end position="217"/>
    </location>
</feature>
<feature type="transmembrane region" description="Helical" evidence="7">
    <location>
        <begin position="436"/>
        <end position="455"/>
    </location>
</feature>
<accession>A0ABP1PKJ0</accession>
<evidence type="ECO:0000256" key="4">
    <source>
        <dbReference type="ARBA" id="ARBA00022989"/>
    </source>
</evidence>
<evidence type="ECO:0000313" key="8">
    <source>
        <dbReference type="EMBL" id="CAL8069624.1"/>
    </source>
</evidence>
<feature type="transmembrane region" description="Helical" evidence="7">
    <location>
        <begin position="501"/>
        <end position="520"/>
    </location>
</feature>
<keyword evidence="3 7" id="KW-0812">Transmembrane</keyword>
<keyword evidence="5 7" id="KW-0472">Membrane</keyword>
<keyword evidence="4 7" id="KW-1133">Transmembrane helix</keyword>